<dbReference type="InterPro" id="IPR041129">
    <property type="entry name" value="CdiI_2"/>
</dbReference>
<proteinExistence type="predicted"/>
<reference evidence="2 3" key="1">
    <citation type="submission" date="2021-11" db="EMBL/GenBank/DDBJ databases">
        <authorList>
            <person name="Oh E.-T."/>
            <person name="Kim S.-B."/>
        </authorList>
    </citation>
    <scope>NUCLEOTIDE SEQUENCE [LARGE SCALE GENOMIC DNA]</scope>
    <source>
        <strain evidence="2 3">MMS20-SJTN17</strain>
    </source>
</reference>
<dbReference type="Pfam" id="PF18593">
    <property type="entry name" value="CdiI_2"/>
    <property type="match status" value="1"/>
</dbReference>
<dbReference type="Proteomes" id="UP001430614">
    <property type="component" value="Unassembled WGS sequence"/>
</dbReference>
<protein>
    <recommendedName>
        <fullName evidence="1">CdiI immunity protein domain-containing protein</fullName>
    </recommendedName>
</protein>
<evidence type="ECO:0000313" key="3">
    <source>
        <dbReference type="Proteomes" id="UP001430614"/>
    </source>
</evidence>
<name>A0ABS8K9P6_9BURK</name>
<evidence type="ECO:0000313" key="2">
    <source>
        <dbReference type="EMBL" id="MCC8401172.1"/>
    </source>
</evidence>
<feature type="domain" description="CdiI immunity protein" evidence="1">
    <location>
        <begin position="5"/>
        <end position="93"/>
    </location>
</feature>
<gene>
    <name evidence="2" type="ORF">LJ655_04555</name>
</gene>
<organism evidence="2 3">
    <name type="scientific">Paraburkholderia translucens</name>
    <dbReference type="NCBI Taxonomy" id="2886945"/>
    <lineage>
        <taxon>Bacteria</taxon>
        <taxon>Pseudomonadati</taxon>
        <taxon>Pseudomonadota</taxon>
        <taxon>Betaproteobacteria</taxon>
        <taxon>Burkholderiales</taxon>
        <taxon>Burkholderiaceae</taxon>
        <taxon>Paraburkholderia</taxon>
    </lineage>
</organism>
<accession>A0ABS8K9P6</accession>
<dbReference type="EMBL" id="JAJITC010000002">
    <property type="protein sequence ID" value="MCC8401172.1"/>
    <property type="molecule type" value="Genomic_DNA"/>
</dbReference>
<keyword evidence="3" id="KW-1185">Reference proteome</keyword>
<sequence length="96" mass="11415">MLSSRYPKMYQLFGAYLNQDFDLWGDTIPEVVSCYKRDCPRESHLEMINEINSFMSEHLDDLDSAFEKDYGQDFDPELWGYTTTSFLHELKRLLSE</sequence>
<evidence type="ECO:0000259" key="1">
    <source>
        <dbReference type="Pfam" id="PF18593"/>
    </source>
</evidence>
<comment type="caution">
    <text evidence="2">The sequence shown here is derived from an EMBL/GenBank/DDBJ whole genome shotgun (WGS) entry which is preliminary data.</text>
</comment>